<comment type="caution">
    <text evidence="3">The sequence shown here is derived from an EMBL/GenBank/DDBJ whole genome shotgun (WGS) entry which is preliminary data.</text>
</comment>
<dbReference type="NCBIfam" id="TIGR01575">
    <property type="entry name" value="rimI"/>
    <property type="match status" value="1"/>
</dbReference>
<dbReference type="RefSeq" id="WP_119898322.1">
    <property type="nucleotide sequence ID" value="NZ_QNRC01000001.1"/>
</dbReference>
<proteinExistence type="inferred from homology"/>
<evidence type="ECO:0000313" key="3">
    <source>
        <dbReference type="EMBL" id="RJL13961.1"/>
    </source>
</evidence>
<evidence type="ECO:0000313" key="4">
    <source>
        <dbReference type="Proteomes" id="UP000283587"/>
    </source>
</evidence>
<accession>A0A419A6M5</accession>
<dbReference type="InterPro" id="IPR016181">
    <property type="entry name" value="Acyl_CoA_acyltransferase"/>
</dbReference>
<dbReference type="PANTHER" id="PTHR43072">
    <property type="entry name" value="N-ACETYLTRANSFERASE"/>
    <property type="match status" value="1"/>
</dbReference>
<dbReference type="GO" id="GO:0005737">
    <property type="term" value="C:cytoplasm"/>
    <property type="evidence" value="ECO:0007669"/>
    <property type="project" value="UniProtKB-SubCell"/>
</dbReference>
<dbReference type="PANTHER" id="PTHR43072:SF60">
    <property type="entry name" value="L-2,4-DIAMINOBUTYRIC ACID ACETYLTRANSFERASE"/>
    <property type="match status" value="1"/>
</dbReference>
<evidence type="ECO:0000256" key="1">
    <source>
        <dbReference type="RuleBase" id="RU363094"/>
    </source>
</evidence>
<keyword evidence="4" id="KW-1185">Reference proteome</keyword>
<dbReference type="Proteomes" id="UP000283587">
    <property type="component" value="Unassembled WGS sequence"/>
</dbReference>
<dbReference type="GO" id="GO:0008999">
    <property type="term" value="F:protein-N-terminal-alanine acetyltransferase activity"/>
    <property type="evidence" value="ECO:0007669"/>
    <property type="project" value="UniProtKB-EC"/>
</dbReference>
<reference evidence="4" key="1">
    <citation type="submission" date="2018-09" db="EMBL/GenBank/DDBJ databases">
        <title>Paracoccus onubensis nov. sp. a moderate halophilic bacterium isolated from Gruta de las Maravillas (Aracena, Spain).</title>
        <authorList>
            <person name="Jurado V."/>
            <person name="Gutierrez-Patricio S."/>
            <person name="Gonzalez-Pimentel J.L."/>
            <person name="Miller A.Z."/>
            <person name="Laiz L."/>
            <person name="Saiz-Jimenez C."/>
        </authorList>
    </citation>
    <scope>NUCLEOTIDE SEQUENCE [LARGE SCALE GENOMIC DNA]</scope>
    <source>
        <strain evidence="4">DSM 26381</strain>
    </source>
</reference>
<gene>
    <name evidence="3" type="primary">rimI</name>
    <name evidence="3" type="ORF">D3P05_11585</name>
</gene>
<dbReference type="EMBL" id="QZEW01000043">
    <property type="protein sequence ID" value="RJL13961.1"/>
    <property type="molecule type" value="Genomic_DNA"/>
</dbReference>
<dbReference type="InterPro" id="IPR000182">
    <property type="entry name" value="GNAT_dom"/>
</dbReference>
<keyword evidence="1" id="KW-0963">Cytoplasm</keyword>
<feature type="domain" description="N-acetyltransferase" evidence="2">
    <location>
        <begin position="1"/>
        <end position="137"/>
    </location>
</feature>
<protein>
    <recommendedName>
        <fullName evidence="1">[Ribosomal protein bS18]-alanine N-acetyltransferase</fullName>
        <ecNumber evidence="1">2.3.1.266</ecNumber>
    </recommendedName>
</protein>
<sequence>MTPEALAALHARCFTAPRPWSAREFAQLLESPRCFLLTRPPDTPLGFLLGRVIADEAELLTLAVAPEARRAGLGRDLTREFAATSRARGATGAFLEVAADNRAARALYAGLGWREAGRRRGYYGPGRDALVLSLALAADQ</sequence>
<dbReference type="SUPFAM" id="SSF55729">
    <property type="entry name" value="Acyl-CoA N-acyltransferases (Nat)"/>
    <property type="match status" value="1"/>
</dbReference>
<dbReference type="PROSITE" id="PS51186">
    <property type="entry name" value="GNAT"/>
    <property type="match status" value="1"/>
</dbReference>
<dbReference type="AlphaFoldDB" id="A0A419A6M5"/>
<dbReference type="Gene3D" id="3.40.630.30">
    <property type="match status" value="1"/>
</dbReference>
<name>A0A419A6M5_9RHOB</name>
<comment type="function">
    <text evidence="1">Acetylates the N-terminal alanine of ribosomal protein bS18.</text>
</comment>
<evidence type="ECO:0000259" key="2">
    <source>
        <dbReference type="PROSITE" id="PS51186"/>
    </source>
</evidence>
<dbReference type="EC" id="2.3.1.266" evidence="1"/>
<dbReference type="InterPro" id="IPR006464">
    <property type="entry name" value="AcTrfase_RimI/Ard1"/>
</dbReference>
<comment type="similarity">
    <text evidence="1">Belongs to the acetyltransferase family. RimI subfamily.</text>
</comment>
<comment type="catalytic activity">
    <reaction evidence="1">
        <text>N-terminal L-alanyl-[ribosomal protein bS18] + acetyl-CoA = N-terminal N(alpha)-acetyl-L-alanyl-[ribosomal protein bS18] + CoA + H(+)</text>
        <dbReference type="Rhea" id="RHEA:43756"/>
        <dbReference type="Rhea" id="RHEA-COMP:10676"/>
        <dbReference type="Rhea" id="RHEA-COMP:10677"/>
        <dbReference type="ChEBI" id="CHEBI:15378"/>
        <dbReference type="ChEBI" id="CHEBI:57287"/>
        <dbReference type="ChEBI" id="CHEBI:57288"/>
        <dbReference type="ChEBI" id="CHEBI:64718"/>
        <dbReference type="ChEBI" id="CHEBI:83683"/>
        <dbReference type="EC" id="2.3.1.266"/>
    </reaction>
</comment>
<dbReference type="CDD" id="cd04301">
    <property type="entry name" value="NAT_SF"/>
    <property type="match status" value="1"/>
</dbReference>
<dbReference type="OrthoDB" id="9804026at2"/>
<comment type="subcellular location">
    <subcellularLocation>
        <location evidence="1">Cytoplasm</location>
    </subcellularLocation>
</comment>
<keyword evidence="3" id="KW-0808">Transferase</keyword>
<organism evidence="3 4">
    <name type="scientific">Paracoccus siganidrum</name>
    <dbReference type="NCBI Taxonomy" id="1276757"/>
    <lineage>
        <taxon>Bacteria</taxon>
        <taxon>Pseudomonadati</taxon>
        <taxon>Pseudomonadota</taxon>
        <taxon>Alphaproteobacteria</taxon>
        <taxon>Rhodobacterales</taxon>
        <taxon>Paracoccaceae</taxon>
        <taxon>Paracoccus</taxon>
    </lineage>
</organism>
<dbReference type="Pfam" id="PF00583">
    <property type="entry name" value="Acetyltransf_1"/>
    <property type="match status" value="1"/>
</dbReference>